<evidence type="ECO:0000256" key="1">
    <source>
        <dbReference type="SAM" id="SignalP"/>
    </source>
</evidence>
<organism evidence="2 3">
    <name type="scientific">Gonapodya prolifera (strain JEL478)</name>
    <name type="common">Monoblepharis prolifera</name>
    <dbReference type="NCBI Taxonomy" id="1344416"/>
    <lineage>
        <taxon>Eukaryota</taxon>
        <taxon>Fungi</taxon>
        <taxon>Fungi incertae sedis</taxon>
        <taxon>Chytridiomycota</taxon>
        <taxon>Chytridiomycota incertae sedis</taxon>
        <taxon>Monoblepharidomycetes</taxon>
        <taxon>Monoblepharidales</taxon>
        <taxon>Gonapodyaceae</taxon>
        <taxon>Gonapodya</taxon>
    </lineage>
</organism>
<keyword evidence="3" id="KW-1185">Reference proteome</keyword>
<dbReference type="Proteomes" id="UP000070544">
    <property type="component" value="Unassembled WGS sequence"/>
</dbReference>
<sequence>MKLLLPILIAALLCPLILAAPLAYPLPLLGTWAIPRSSSFSPRRPPHISFSLPQFPEPKDGELGVSITGLILNDNVNAITGAVVVENLTGDETKGWSGKLVSSRALLSTQIAGDPSYRSPLSFLPLSFTLTPNSSAPNGFVLVLTDGDGKQATLEKSGVKTVEVGDDDQ</sequence>
<reference evidence="2 3" key="1">
    <citation type="journal article" date="2015" name="Genome Biol. Evol.">
        <title>Phylogenomic analyses indicate that early fungi evolved digesting cell walls of algal ancestors of land plants.</title>
        <authorList>
            <person name="Chang Y."/>
            <person name="Wang S."/>
            <person name="Sekimoto S."/>
            <person name="Aerts A.L."/>
            <person name="Choi C."/>
            <person name="Clum A."/>
            <person name="LaButti K.M."/>
            <person name="Lindquist E.A."/>
            <person name="Yee Ngan C."/>
            <person name="Ohm R.A."/>
            <person name="Salamov A.A."/>
            <person name="Grigoriev I.V."/>
            <person name="Spatafora J.W."/>
            <person name="Berbee M.L."/>
        </authorList>
    </citation>
    <scope>NUCLEOTIDE SEQUENCE [LARGE SCALE GENOMIC DNA]</scope>
    <source>
        <strain evidence="2 3">JEL478</strain>
    </source>
</reference>
<evidence type="ECO:0000313" key="2">
    <source>
        <dbReference type="EMBL" id="KXS11367.1"/>
    </source>
</evidence>
<dbReference type="AlphaFoldDB" id="A0A139A3H4"/>
<gene>
    <name evidence="2" type="ORF">M427DRAFT_60780</name>
</gene>
<name>A0A139A3H4_GONPJ</name>
<accession>A0A139A3H4</accession>
<keyword evidence="1" id="KW-0732">Signal</keyword>
<proteinExistence type="predicted"/>
<dbReference type="EMBL" id="KQ965803">
    <property type="protein sequence ID" value="KXS11367.1"/>
    <property type="molecule type" value="Genomic_DNA"/>
</dbReference>
<protein>
    <submittedName>
        <fullName evidence="2">Uncharacterized protein</fullName>
    </submittedName>
</protein>
<feature type="chain" id="PRO_5007295927" evidence="1">
    <location>
        <begin position="20"/>
        <end position="169"/>
    </location>
</feature>
<feature type="signal peptide" evidence="1">
    <location>
        <begin position="1"/>
        <end position="19"/>
    </location>
</feature>
<evidence type="ECO:0000313" key="3">
    <source>
        <dbReference type="Proteomes" id="UP000070544"/>
    </source>
</evidence>